<organism evidence="1 2">
    <name type="scientific">Hyalomma asiaticum</name>
    <name type="common">Tick</name>
    <dbReference type="NCBI Taxonomy" id="266040"/>
    <lineage>
        <taxon>Eukaryota</taxon>
        <taxon>Metazoa</taxon>
        <taxon>Ecdysozoa</taxon>
        <taxon>Arthropoda</taxon>
        <taxon>Chelicerata</taxon>
        <taxon>Arachnida</taxon>
        <taxon>Acari</taxon>
        <taxon>Parasitiformes</taxon>
        <taxon>Ixodida</taxon>
        <taxon>Ixodoidea</taxon>
        <taxon>Ixodidae</taxon>
        <taxon>Hyalomminae</taxon>
        <taxon>Hyalomma</taxon>
    </lineage>
</organism>
<sequence length="163" mass="17704">MDQRNEAISCQPTDSQNVEGIVERLEVSCVRGHIEEKALISVVEIFGEKSALEQGSEETEKLERKCQIKEASEKEQVRESGAEASSGWEAPHIVIQTDEASEENGVGTPFEIDSEPVTGTGVALKEVVFCGAEESSDIKPTPVAEESRGSALQTEMSLDIRPQ</sequence>
<gene>
    <name evidence="1" type="ORF">HPB50_023973</name>
</gene>
<dbReference type="EMBL" id="CM023486">
    <property type="protein sequence ID" value="KAH6929174.1"/>
    <property type="molecule type" value="Genomic_DNA"/>
</dbReference>
<evidence type="ECO:0000313" key="2">
    <source>
        <dbReference type="Proteomes" id="UP000821845"/>
    </source>
</evidence>
<accession>A0ACB7S5J7</accession>
<name>A0ACB7S5J7_HYAAI</name>
<dbReference type="Proteomes" id="UP000821845">
    <property type="component" value="Chromosome 6"/>
</dbReference>
<protein>
    <submittedName>
        <fullName evidence="1">Uncharacterized protein</fullName>
    </submittedName>
</protein>
<keyword evidence="2" id="KW-1185">Reference proteome</keyword>
<evidence type="ECO:0000313" key="1">
    <source>
        <dbReference type="EMBL" id="KAH6929174.1"/>
    </source>
</evidence>
<comment type="caution">
    <text evidence="1">The sequence shown here is derived from an EMBL/GenBank/DDBJ whole genome shotgun (WGS) entry which is preliminary data.</text>
</comment>
<proteinExistence type="predicted"/>
<reference evidence="1" key="1">
    <citation type="submission" date="2020-05" db="EMBL/GenBank/DDBJ databases">
        <title>Large-scale comparative analyses of tick genomes elucidate their genetic diversity and vector capacities.</title>
        <authorList>
            <person name="Jia N."/>
            <person name="Wang J."/>
            <person name="Shi W."/>
            <person name="Du L."/>
            <person name="Sun Y."/>
            <person name="Zhan W."/>
            <person name="Jiang J."/>
            <person name="Wang Q."/>
            <person name="Zhang B."/>
            <person name="Ji P."/>
            <person name="Sakyi L.B."/>
            <person name="Cui X."/>
            <person name="Yuan T."/>
            <person name="Jiang B."/>
            <person name="Yang W."/>
            <person name="Lam T.T.-Y."/>
            <person name="Chang Q."/>
            <person name="Ding S."/>
            <person name="Wang X."/>
            <person name="Zhu J."/>
            <person name="Ruan X."/>
            <person name="Zhao L."/>
            <person name="Wei J."/>
            <person name="Que T."/>
            <person name="Du C."/>
            <person name="Cheng J."/>
            <person name="Dai P."/>
            <person name="Han X."/>
            <person name="Huang E."/>
            <person name="Gao Y."/>
            <person name="Liu J."/>
            <person name="Shao H."/>
            <person name="Ye R."/>
            <person name="Li L."/>
            <person name="Wei W."/>
            <person name="Wang X."/>
            <person name="Wang C."/>
            <person name="Yang T."/>
            <person name="Huo Q."/>
            <person name="Li W."/>
            <person name="Guo W."/>
            <person name="Chen H."/>
            <person name="Zhou L."/>
            <person name="Ni X."/>
            <person name="Tian J."/>
            <person name="Zhou Y."/>
            <person name="Sheng Y."/>
            <person name="Liu T."/>
            <person name="Pan Y."/>
            <person name="Xia L."/>
            <person name="Li J."/>
            <person name="Zhao F."/>
            <person name="Cao W."/>
        </authorList>
    </citation>
    <scope>NUCLEOTIDE SEQUENCE</scope>
    <source>
        <strain evidence="1">Hyas-2018</strain>
    </source>
</reference>